<reference evidence="1 2" key="1">
    <citation type="submission" date="2019-06" db="EMBL/GenBank/DDBJ databases">
        <title>Sequencing the genomes of 1000 actinobacteria strains.</title>
        <authorList>
            <person name="Klenk H.-P."/>
        </authorList>
    </citation>
    <scope>NUCLEOTIDE SEQUENCE [LARGE SCALE GENOMIC DNA]</scope>
    <source>
        <strain evidence="1 2">DSM 19560</strain>
    </source>
</reference>
<sequence>MATRNISGDAAADFQHAVACLQTVRLRPELRLTEVPSPGRIAPHSVAMSVDVLGAPDDADEELASGRFVVLHDPSFPEPWEGSWRIVTFARAEIDAETGTDPLLGEVGWSWLTDSLADGDATFRAEAGTVTRVISEGFGSLADNVTTVDLEVRASWTPTGIDLGNHLSAWTNLLCTIAGLPPLPEGVVALPGQRR</sequence>
<accession>A0A561EBF0</accession>
<dbReference type="Pfam" id="PF11452">
    <property type="entry name" value="DUF3000"/>
    <property type="match status" value="1"/>
</dbReference>
<evidence type="ECO:0000313" key="1">
    <source>
        <dbReference type="EMBL" id="TWE12943.1"/>
    </source>
</evidence>
<comment type="caution">
    <text evidence="1">The sequence shown here is derived from an EMBL/GenBank/DDBJ whole genome shotgun (WGS) entry which is preliminary data.</text>
</comment>
<name>A0A561EBF0_9MICO</name>
<proteinExistence type="predicted"/>
<dbReference type="InterPro" id="IPR021555">
    <property type="entry name" value="DUF3000"/>
</dbReference>
<dbReference type="EMBL" id="VIVQ01000001">
    <property type="protein sequence ID" value="TWE12943.1"/>
    <property type="molecule type" value="Genomic_DNA"/>
</dbReference>
<keyword evidence="2" id="KW-1185">Reference proteome</keyword>
<dbReference type="AlphaFoldDB" id="A0A561EBF0"/>
<dbReference type="Proteomes" id="UP000318297">
    <property type="component" value="Unassembled WGS sequence"/>
</dbReference>
<organism evidence="1 2">
    <name type="scientific">Rudaeicoccus suwonensis</name>
    <dbReference type="NCBI Taxonomy" id="657409"/>
    <lineage>
        <taxon>Bacteria</taxon>
        <taxon>Bacillati</taxon>
        <taxon>Actinomycetota</taxon>
        <taxon>Actinomycetes</taxon>
        <taxon>Micrococcales</taxon>
        <taxon>Dermacoccaceae</taxon>
        <taxon>Rudaeicoccus</taxon>
    </lineage>
</organism>
<protein>
    <submittedName>
        <fullName evidence="1">DUF3000 family protein</fullName>
    </submittedName>
</protein>
<dbReference type="RefSeq" id="WP_246104530.1">
    <property type="nucleotide sequence ID" value="NZ_VIVQ01000001.1"/>
</dbReference>
<gene>
    <name evidence="1" type="ORF">BKA23_1770</name>
</gene>
<evidence type="ECO:0000313" key="2">
    <source>
        <dbReference type="Proteomes" id="UP000318297"/>
    </source>
</evidence>